<dbReference type="InterPro" id="IPR051112">
    <property type="entry name" value="CWC26_splicing_factor"/>
</dbReference>
<feature type="compositionally biased region" description="Basic and acidic residues" evidence="3">
    <location>
        <begin position="106"/>
        <end position="143"/>
    </location>
</feature>
<evidence type="ECO:0000256" key="3">
    <source>
        <dbReference type="SAM" id="MobiDB-lite"/>
    </source>
</evidence>
<evidence type="ECO:0000313" key="5">
    <source>
        <dbReference type="Proteomes" id="UP001642483"/>
    </source>
</evidence>
<proteinExistence type="inferred from homology"/>
<feature type="compositionally biased region" description="Basic and acidic residues" evidence="3">
    <location>
        <begin position="157"/>
        <end position="167"/>
    </location>
</feature>
<dbReference type="PANTHER" id="PTHR31809">
    <property type="entry name" value="BUD13 HOMOLOG"/>
    <property type="match status" value="1"/>
</dbReference>
<feature type="compositionally biased region" description="Basic and acidic residues" evidence="3">
    <location>
        <begin position="1"/>
        <end position="11"/>
    </location>
</feature>
<dbReference type="InterPro" id="IPR018609">
    <property type="entry name" value="Bud13"/>
</dbReference>
<evidence type="ECO:0000313" key="4">
    <source>
        <dbReference type="EMBL" id="CAK8683485.1"/>
    </source>
</evidence>
<name>A0ABP0FWC5_CLALP</name>
<evidence type="ECO:0000256" key="2">
    <source>
        <dbReference type="ARBA" id="ARBA00014454"/>
    </source>
</evidence>
<sequence length="436" mass="50720">MTSLSKEEYLKRYLSPADEGNKTKKKRKKNDPLKSVRKNKGMKIVDDDVGWNTYAPKDDEFDELASKLLTEDEKPVIADVDVRTEEEKKLDAYRRSNMWKTLGSDEGDKSDVKKRTRHDSDSDLELPRKSVNMGHDDDFRNEDSDLEIPSARTRKRHDSDSDLDIRRSKMSSKNVRHDSDSDISVDRMPVNNKHERKTKLSKKSKSKARHDSDSDLDIERNPSTIKDLNKDKMQSGGRGGLTSVDLLRLEMNKLKKKDLEINQLAQETKDNTTVYRERGSGKKRDLNKERKENEEEAEKRKRKEEQYDKWGKGLKQSAMKADAIADTLHESNKSFTRYNDDEDLEAMRKAAIRDGDPMAAYMARKKQKEKEKEKGVSKEYPKYKGPAPAPNRFKIMPGYRWDGVDRSNGFEKKYFQTLSDNQAYKDEYYKWSVGDM</sequence>
<feature type="region of interest" description="Disordered" evidence="3">
    <location>
        <begin position="259"/>
        <end position="318"/>
    </location>
</feature>
<evidence type="ECO:0000256" key="1">
    <source>
        <dbReference type="ARBA" id="ARBA00011069"/>
    </source>
</evidence>
<comment type="similarity">
    <text evidence="1">Belongs to the CWC26 family.</text>
</comment>
<feature type="compositionally biased region" description="Basic and acidic residues" evidence="3">
    <location>
        <begin position="209"/>
        <end position="220"/>
    </location>
</feature>
<keyword evidence="5" id="KW-1185">Reference proteome</keyword>
<dbReference type="EMBL" id="CAWYQH010000097">
    <property type="protein sequence ID" value="CAK8683485.1"/>
    <property type="molecule type" value="Genomic_DNA"/>
</dbReference>
<feature type="compositionally biased region" description="Basic residues" evidence="3">
    <location>
        <begin position="194"/>
        <end position="208"/>
    </location>
</feature>
<feature type="region of interest" description="Disordered" evidence="3">
    <location>
        <begin position="1"/>
        <end position="41"/>
    </location>
</feature>
<dbReference type="PANTHER" id="PTHR31809:SF0">
    <property type="entry name" value="BUD13 HOMOLOG"/>
    <property type="match status" value="1"/>
</dbReference>
<feature type="compositionally biased region" description="Basic and acidic residues" evidence="3">
    <location>
        <begin position="368"/>
        <end position="382"/>
    </location>
</feature>
<reference evidence="4 5" key="1">
    <citation type="submission" date="2024-02" db="EMBL/GenBank/DDBJ databases">
        <authorList>
            <person name="Daric V."/>
            <person name="Darras S."/>
        </authorList>
    </citation>
    <scope>NUCLEOTIDE SEQUENCE [LARGE SCALE GENOMIC DNA]</scope>
</reference>
<feature type="region of interest" description="Disordered" evidence="3">
    <location>
        <begin position="72"/>
        <end position="245"/>
    </location>
</feature>
<comment type="caution">
    <text evidence="4">The sequence shown here is derived from an EMBL/GenBank/DDBJ whole genome shotgun (WGS) entry which is preliminary data.</text>
</comment>
<dbReference type="Proteomes" id="UP001642483">
    <property type="component" value="Unassembled WGS sequence"/>
</dbReference>
<organism evidence="4 5">
    <name type="scientific">Clavelina lepadiformis</name>
    <name type="common">Light-bulb sea squirt</name>
    <name type="synonym">Ascidia lepadiformis</name>
    <dbReference type="NCBI Taxonomy" id="159417"/>
    <lineage>
        <taxon>Eukaryota</taxon>
        <taxon>Metazoa</taxon>
        <taxon>Chordata</taxon>
        <taxon>Tunicata</taxon>
        <taxon>Ascidiacea</taxon>
        <taxon>Aplousobranchia</taxon>
        <taxon>Clavelinidae</taxon>
        <taxon>Clavelina</taxon>
    </lineage>
</organism>
<feature type="region of interest" description="Disordered" evidence="3">
    <location>
        <begin position="363"/>
        <end position="391"/>
    </location>
</feature>
<dbReference type="Pfam" id="PF09736">
    <property type="entry name" value="Bud13"/>
    <property type="match status" value="1"/>
</dbReference>
<protein>
    <recommendedName>
        <fullName evidence="2">BUD13 homolog</fullName>
    </recommendedName>
</protein>
<feature type="compositionally biased region" description="Basic and acidic residues" evidence="3">
    <location>
        <begin position="72"/>
        <end position="94"/>
    </location>
</feature>
<accession>A0ABP0FWC5</accession>
<gene>
    <name evidence="4" type="ORF">CVLEPA_LOCUS14556</name>
</gene>
<feature type="compositionally biased region" description="Basic residues" evidence="3">
    <location>
        <begin position="23"/>
        <end position="41"/>
    </location>
</feature>
<feature type="compositionally biased region" description="Basic and acidic residues" evidence="3">
    <location>
        <begin position="267"/>
        <end position="311"/>
    </location>
</feature>